<dbReference type="Gene3D" id="3.40.50.1820">
    <property type="entry name" value="alpha/beta hydrolase"/>
    <property type="match status" value="1"/>
</dbReference>
<dbReference type="GO" id="GO:0016787">
    <property type="term" value="F:hydrolase activity"/>
    <property type="evidence" value="ECO:0007669"/>
    <property type="project" value="UniProtKB-KW"/>
</dbReference>
<protein>
    <submittedName>
        <fullName evidence="3">Esterase</fullName>
    </submittedName>
</protein>
<proteinExistence type="predicted"/>
<gene>
    <name evidence="3" type="ORF">A8L45_01945</name>
</gene>
<evidence type="ECO:0000259" key="2">
    <source>
        <dbReference type="Pfam" id="PF00561"/>
    </source>
</evidence>
<dbReference type="STRING" id="1080227.A8L45_01945"/>
<sequence>MFLNFKVQGTGQPVLLIHGLFGDLGNLGGIARELAKTFQVFQIDLPNHGLSPHDPDVSYQHQSEIVVQFLAQQKISKVTVIGHSMGGKVGMAVALRYSELVEQLIVIDIAPIAYTHNMHEAVFRGLNAARNEVLSSRKDAQDILQNYIVDPGIIQFLMKSLAKTSQGDFTFRFNIENLEQGYAEIMGWSIDAVYNGNTLFLKGGDSPYITQQHKANIEKAFPNAKAHVIANTGHWLHAEKPETVSRVINRFLQN</sequence>
<dbReference type="Pfam" id="PF00561">
    <property type="entry name" value="Abhydrolase_1"/>
    <property type="match status" value="1"/>
</dbReference>
<dbReference type="EMBL" id="LYBM01000002">
    <property type="protein sequence ID" value="ODA35822.1"/>
    <property type="molecule type" value="Genomic_DNA"/>
</dbReference>
<reference evidence="3 4" key="1">
    <citation type="submission" date="2016-05" db="EMBL/GenBank/DDBJ databases">
        <title>Genomic Taxonomy of the Vibrionaceae.</title>
        <authorList>
            <person name="Gomez-Gil B."/>
            <person name="Enciso-Ibarra J."/>
        </authorList>
    </citation>
    <scope>NUCLEOTIDE SEQUENCE [LARGE SCALE GENOMIC DNA]</scope>
    <source>
        <strain evidence="3 4">CAIM 1920</strain>
    </source>
</reference>
<name>A0A1C3ERE8_9GAMM</name>
<keyword evidence="4" id="KW-1185">Reference proteome</keyword>
<comment type="caution">
    <text evidence="3">The sequence shown here is derived from an EMBL/GenBank/DDBJ whole genome shotgun (WGS) entry which is preliminary data.</text>
</comment>
<dbReference type="SUPFAM" id="SSF53474">
    <property type="entry name" value="alpha/beta-Hydrolases"/>
    <property type="match status" value="1"/>
</dbReference>
<keyword evidence="1" id="KW-0378">Hydrolase</keyword>
<dbReference type="PRINTS" id="PR00111">
    <property type="entry name" value="ABHYDROLASE"/>
</dbReference>
<dbReference type="InterPro" id="IPR029058">
    <property type="entry name" value="AB_hydrolase_fold"/>
</dbReference>
<evidence type="ECO:0000313" key="4">
    <source>
        <dbReference type="Proteomes" id="UP000094936"/>
    </source>
</evidence>
<dbReference type="Proteomes" id="UP000094936">
    <property type="component" value="Unassembled WGS sequence"/>
</dbReference>
<dbReference type="AlphaFoldDB" id="A0A1C3ERE8"/>
<accession>A0A1C3ERE8</accession>
<evidence type="ECO:0000256" key="1">
    <source>
        <dbReference type="ARBA" id="ARBA00022801"/>
    </source>
</evidence>
<dbReference type="InterPro" id="IPR000073">
    <property type="entry name" value="AB_hydrolase_1"/>
</dbReference>
<dbReference type="RefSeq" id="WP_068898666.1">
    <property type="nucleotide sequence ID" value="NZ_JBHUIF010000032.1"/>
</dbReference>
<dbReference type="OrthoDB" id="9808398at2"/>
<dbReference type="PANTHER" id="PTHR46118">
    <property type="entry name" value="PROTEIN ABHD11"/>
    <property type="match status" value="1"/>
</dbReference>
<dbReference type="PANTHER" id="PTHR46118:SF4">
    <property type="entry name" value="PROTEIN ABHD11"/>
    <property type="match status" value="1"/>
</dbReference>
<evidence type="ECO:0000313" key="3">
    <source>
        <dbReference type="EMBL" id="ODA35822.1"/>
    </source>
</evidence>
<organism evidence="3 4">
    <name type="scientific">Veronia pacifica</name>
    <dbReference type="NCBI Taxonomy" id="1080227"/>
    <lineage>
        <taxon>Bacteria</taxon>
        <taxon>Pseudomonadati</taxon>
        <taxon>Pseudomonadota</taxon>
        <taxon>Gammaproteobacteria</taxon>
        <taxon>Vibrionales</taxon>
        <taxon>Vibrionaceae</taxon>
        <taxon>Veronia</taxon>
    </lineage>
</organism>
<feature type="domain" description="AB hydrolase-1" evidence="2">
    <location>
        <begin position="13"/>
        <end position="241"/>
    </location>
</feature>